<feature type="transmembrane region" description="Helical" evidence="17">
    <location>
        <begin position="110"/>
        <end position="131"/>
    </location>
</feature>
<gene>
    <name evidence="17" type="primary">uppP</name>
    <name evidence="18" type="ORF">HMPREF1872_00505</name>
</gene>
<evidence type="ECO:0000256" key="15">
    <source>
        <dbReference type="ARBA" id="ARBA00032932"/>
    </source>
</evidence>
<name>A0A133YFQ9_9FIRM</name>
<keyword evidence="10 17" id="KW-1133">Transmembrane helix</keyword>
<evidence type="ECO:0000256" key="16">
    <source>
        <dbReference type="ARBA" id="ARBA00047594"/>
    </source>
</evidence>
<dbReference type="GO" id="GO:0009252">
    <property type="term" value="P:peptidoglycan biosynthetic process"/>
    <property type="evidence" value="ECO:0007669"/>
    <property type="project" value="UniProtKB-KW"/>
</dbReference>
<feature type="transmembrane region" description="Helical" evidence="17">
    <location>
        <begin position="85"/>
        <end position="103"/>
    </location>
</feature>
<organism evidence="18 19">
    <name type="scientific">Amygdalobacter nucleatus</name>
    <dbReference type="NCBI Taxonomy" id="3029274"/>
    <lineage>
        <taxon>Bacteria</taxon>
        <taxon>Bacillati</taxon>
        <taxon>Bacillota</taxon>
        <taxon>Clostridia</taxon>
        <taxon>Eubacteriales</taxon>
        <taxon>Oscillospiraceae</taxon>
        <taxon>Amygdalobacter</taxon>
    </lineage>
</organism>
<dbReference type="Proteomes" id="UP000070080">
    <property type="component" value="Unassembled WGS sequence"/>
</dbReference>
<feature type="transmembrane region" description="Helical" evidence="17">
    <location>
        <begin position="6"/>
        <end position="32"/>
    </location>
</feature>
<evidence type="ECO:0000256" key="5">
    <source>
        <dbReference type="ARBA" id="ARBA00022475"/>
    </source>
</evidence>
<dbReference type="Pfam" id="PF02673">
    <property type="entry name" value="BacA"/>
    <property type="match status" value="1"/>
</dbReference>
<dbReference type="PATRIC" id="fig|1497955.3.peg.485"/>
<dbReference type="GO" id="GO:0050380">
    <property type="term" value="F:undecaprenyl-diphosphatase activity"/>
    <property type="evidence" value="ECO:0007669"/>
    <property type="project" value="UniProtKB-UniRule"/>
</dbReference>
<keyword evidence="19" id="KW-1185">Reference proteome</keyword>
<keyword evidence="11 17" id="KW-0472">Membrane</keyword>
<evidence type="ECO:0000256" key="14">
    <source>
        <dbReference type="ARBA" id="ARBA00032707"/>
    </source>
</evidence>
<evidence type="ECO:0000256" key="1">
    <source>
        <dbReference type="ARBA" id="ARBA00004651"/>
    </source>
</evidence>
<evidence type="ECO:0000256" key="12">
    <source>
        <dbReference type="ARBA" id="ARBA00023251"/>
    </source>
</evidence>
<evidence type="ECO:0000256" key="4">
    <source>
        <dbReference type="ARBA" id="ARBA00021581"/>
    </source>
</evidence>
<accession>A0A133YFQ9</accession>
<keyword evidence="6 17" id="KW-0812">Transmembrane</keyword>
<evidence type="ECO:0000313" key="19">
    <source>
        <dbReference type="Proteomes" id="UP000070080"/>
    </source>
</evidence>
<evidence type="ECO:0000256" key="11">
    <source>
        <dbReference type="ARBA" id="ARBA00023136"/>
    </source>
</evidence>
<keyword evidence="8 17" id="KW-0133">Cell shape</keyword>
<comment type="miscellaneous">
    <text evidence="17">Bacitracin is thought to be involved in the inhibition of peptidoglycan synthesis by sequestering undecaprenyl diphosphate, thereby reducing the pool of lipid carrier available.</text>
</comment>
<feature type="transmembrane region" description="Helical" evidence="17">
    <location>
        <begin position="286"/>
        <end position="302"/>
    </location>
</feature>
<evidence type="ECO:0000256" key="17">
    <source>
        <dbReference type="HAMAP-Rule" id="MF_01006"/>
    </source>
</evidence>
<keyword evidence="9 17" id="KW-0573">Peptidoglycan synthesis</keyword>
<evidence type="ECO:0000256" key="2">
    <source>
        <dbReference type="ARBA" id="ARBA00010621"/>
    </source>
</evidence>
<dbReference type="GO" id="GO:0071555">
    <property type="term" value="P:cell wall organization"/>
    <property type="evidence" value="ECO:0007669"/>
    <property type="project" value="UniProtKB-KW"/>
</dbReference>
<dbReference type="PANTHER" id="PTHR30622">
    <property type="entry name" value="UNDECAPRENYL-DIPHOSPHATASE"/>
    <property type="match status" value="1"/>
</dbReference>
<comment type="subcellular location">
    <subcellularLocation>
        <location evidence="1 17">Cell membrane</location>
        <topology evidence="1 17">Multi-pass membrane protein</topology>
    </subcellularLocation>
</comment>
<dbReference type="GO" id="GO:0046677">
    <property type="term" value="P:response to antibiotic"/>
    <property type="evidence" value="ECO:0007669"/>
    <property type="project" value="UniProtKB-UniRule"/>
</dbReference>
<dbReference type="EMBL" id="LSCV01000008">
    <property type="protein sequence ID" value="KXB42030.1"/>
    <property type="molecule type" value="Genomic_DNA"/>
</dbReference>
<dbReference type="GO" id="GO:0005886">
    <property type="term" value="C:plasma membrane"/>
    <property type="evidence" value="ECO:0007669"/>
    <property type="project" value="UniProtKB-SubCell"/>
</dbReference>
<feature type="transmembrane region" description="Helical" evidence="17">
    <location>
        <begin position="44"/>
        <end position="65"/>
    </location>
</feature>
<evidence type="ECO:0000256" key="7">
    <source>
        <dbReference type="ARBA" id="ARBA00022801"/>
    </source>
</evidence>
<protein>
    <recommendedName>
        <fullName evidence="4 17">Undecaprenyl-diphosphatase</fullName>
        <ecNumber evidence="3 17">3.6.1.27</ecNumber>
    </recommendedName>
    <alternativeName>
        <fullName evidence="15 17">Bacitracin resistance protein</fullName>
    </alternativeName>
    <alternativeName>
        <fullName evidence="14 17">Undecaprenyl pyrophosphate phosphatase</fullName>
    </alternativeName>
</protein>
<dbReference type="EC" id="3.6.1.27" evidence="3 17"/>
<evidence type="ECO:0000256" key="6">
    <source>
        <dbReference type="ARBA" id="ARBA00022692"/>
    </source>
</evidence>
<dbReference type="STRING" id="1497955.HMPREF1872_00505"/>
<dbReference type="InterPro" id="IPR003824">
    <property type="entry name" value="UppP"/>
</dbReference>
<evidence type="ECO:0000256" key="8">
    <source>
        <dbReference type="ARBA" id="ARBA00022960"/>
    </source>
</evidence>
<comment type="catalytic activity">
    <reaction evidence="16 17">
        <text>di-trans,octa-cis-undecaprenyl diphosphate + H2O = di-trans,octa-cis-undecaprenyl phosphate + phosphate + H(+)</text>
        <dbReference type="Rhea" id="RHEA:28094"/>
        <dbReference type="ChEBI" id="CHEBI:15377"/>
        <dbReference type="ChEBI" id="CHEBI:15378"/>
        <dbReference type="ChEBI" id="CHEBI:43474"/>
        <dbReference type="ChEBI" id="CHEBI:58405"/>
        <dbReference type="ChEBI" id="CHEBI:60392"/>
        <dbReference type="EC" id="3.6.1.27"/>
    </reaction>
</comment>
<feature type="transmembrane region" description="Helical" evidence="17">
    <location>
        <begin position="252"/>
        <end position="274"/>
    </location>
</feature>
<dbReference type="AlphaFoldDB" id="A0A133YFQ9"/>
<comment type="function">
    <text evidence="17">Catalyzes the dephosphorylation of undecaprenyl diphosphate (UPP). Confers resistance to bacitracin.</text>
</comment>
<evidence type="ECO:0000256" key="13">
    <source>
        <dbReference type="ARBA" id="ARBA00023316"/>
    </source>
</evidence>
<comment type="caution">
    <text evidence="18">The sequence shown here is derived from an EMBL/GenBank/DDBJ whole genome shotgun (WGS) entry which is preliminary data.</text>
</comment>
<dbReference type="OrthoDB" id="9808289at2"/>
<feature type="transmembrane region" description="Helical" evidence="17">
    <location>
        <begin position="192"/>
        <end position="211"/>
    </location>
</feature>
<keyword evidence="7 17" id="KW-0378">Hydrolase</keyword>
<dbReference type="RefSeq" id="WP_066713481.1">
    <property type="nucleotide sequence ID" value="NZ_CP118869.1"/>
</dbReference>
<evidence type="ECO:0000256" key="9">
    <source>
        <dbReference type="ARBA" id="ARBA00022984"/>
    </source>
</evidence>
<evidence type="ECO:0000256" key="10">
    <source>
        <dbReference type="ARBA" id="ARBA00022989"/>
    </source>
</evidence>
<evidence type="ECO:0000256" key="3">
    <source>
        <dbReference type="ARBA" id="ARBA00012374"/>
    </source>
</evidence>
<proteinExistence type="inferred from homology"/>
<reference evidence="19" key="1">
    <citation type="submission" date="2016-01" db="EMBL/GenBank/DDBJ databases">
        <authorList>
            <person name="Mitreva M."/>
            <person name="Pepin K.H."/>
            <person name="Mihindukulasuriya K.A."/>
            <person name="Fulton R."/>
            <person name="Fronick C."/>
            <person name="O'Laughlin M."/>
            <person name="Miner T."/>
            <person name="Herter B."/>
            <person name="Rosa B.A."/>
            <person name="Cordes M."/>
            <person name="Tomlinson C."/>
            <person name="Wollam A."/>
            <person name="Palsikar V.B."/>
            <person name="Mardis E.R."/>
            <person name="Wilson R.K."/>
        </authorList>
    </citation>
    <scope>NUCLEOTIDE SEQUENCE [LARGE SCALE GENOMIC DNA]</scope>
    <source>
        <strain evidence="19">KA00274</strain>
    </source>
</reference>
<dbReference type="GO" id="GO:0008360">
    <property type="term" value="P:regulation of cell shape"/>
    <property type="evidence" value="ECO:0007669"/>
    <property type="project" value="UniProtKB-KW"/>
</dbReference>
<dbReference type="PANTHER" id="PTHR30622:SF3">
    <property type="entry name" value="UNDECAPRENYL-DIPHOSPHATASE"/>
    <property type="match status" value="1"/>
</dbReference>
<dbReference type="HAMAP" id="MF_01006">
    <property type="entry name" value="Undec_diphosphatase"/>
    <property type="match status" value="1"/>
</dbReference>
<evidence type="ECO:0000313" key="18">
    <source>
        <dbReference type="EMBL" id="KXB42030.1"/>
    </source>
</evidence>
<keyword evidence="5 17" id="KW-1003">Cell membrane</keyword>
<sequence length="305" mass="34514">MDFIYLIKIIILSIVEGLTEFLPVSSTGHLIITSSLFELPQNNFMKLLMIVIQLAAILAVVVLYFSKLWQLFIDLLKLKKPALHFWAKWILASLPFVILAVPLHKYIERYLFNNLTVAIALIIGGILLYFGEGYQVENPRAQKLDDLTYKQAFLIGAWQCLALLPGFSRSASTIIGGWLAGLRTKLAAEFSFFLAIPLMFGASIFSFYKFFKVKNSFASLGDTMLAEQAVNLPFLQAEKQHFLAGNSEYMQYVYLAIACLVSFLVALLVVKAFMRYLSKHSLKEMAIYRIVVGLVLCLLWLANLR</sequence>
<comment type="similarity">
    <text evidence="2 17">Belongs to the UppP family.</text>
</comment>
<keyword evidence="12 17" id="KW-0046">Antibiotic resistance</keyword>
<keyword evidence="13 17" id="KW-0961">Cell wall biogenesis/degradation</keyword>